<dbReference type="Proteomes" id="UP000800039">
    <property type="component" value="Unassembled WGS sequence"/>
</dbReference>
<evidence type="ECO:0000313" key="4">
    <source>
        <dbReference type="Proteomes" id="UP000800039"/>
    </source>
</evidence>
<dbReference type="PANTHER" id="PTHR42032:SF1">
    <property type="entry name" value="YALI0E30679P"/>
    <property type="match status" value="1"/>
</dbReference>
<keyword evidence="2" id="KW-0812">Transmembrane</keyword>
<feature type="transmembrane region" description="Helical" evidence="2">
    <location>
        <begin position="404"/>
        <end position="423"/>
    </location>
</feature>
<dbReference type="RefSeq" id="XP_040793426.1">
    <property type="nucleotide sequence ID" value="XM_040935408.1"/>
</dbReference>
<accession>A0A9P4GQI6</accession>
<evidence type="ECO:0000256" key="1">
    <source>
        <dbReference type="SAM" id="MobiDB-lite"/>
    </source>
</evidence>
<dbReference type="OrthoDB" id="5422510at2759"/>
<protein>
    <submittedName>
        <fullName evidence="3">Uncharacterized protein</fullName>
    </submittedName>
</protein>
<name>A0A9P4GQI6_9PLEO</name>
<evidence type="ECO:0000313" key="3">
    <source>
        <dbReference type="EMBL" id="KAF1850863.1"/>
    </source>
</evidence>
<feature type="region of interest" description="Disordered" evidence="1">
    <location>
        <begin position="430"/>
        <end position="455"/>
    </location>
</feature>
<feature type="transmembrane region" description="Helical" evidence="2">
    <location>
        <begin position="381"/>
        <end position="398"/>
    </location>
</feature>
<feature type="transmembrane region" description="Helical" evidence="2">
    <location>
        <begin position="87"/>
        <end position="105"/>
    </location>
</feature>
<dbReference type="GeneID" id="63852659"/>
<feature type="compositionally biased region" description="Polar residues" evidence="1">
    <location>
        <begin position="439"/>
        <end position="455"/>
    </location>
</feature>
<gene>
    <name evidence="3" type="ORF">K460DRAFT_382428</name>
</gene>
<feature type="region of interest" description="Disordered" evidence="1">
    <location>
        <begin position="53"/>
        <end position="82"/>
    </location>
</feature>
<reference evidence="3" key="1">
    <citation type="submission" date="2020-01" db="EMBL/GenBank/DDBJ databases">
        <authorList>
            <consortium name="DOE Joint Genome Institute"/>
            <person name="Haridas S."/>
            <person name="Albert R."/>
            <person name="Binder M."/>
            <person name="Bloem J."/>
            <person name="Labutti K."/>
            <person name="Salamov A."/>
            <person name="Andreopoulos B."/>
            <person name="Baker S.E."/>
            <person name="Barry K."/>
            <person name="Bills G."/>
            <person name="Bluhm B.H."/>
            <person name="Cannon C."/>
            <person name="Castanera R."/>
            <person name="Culley D.E."/>
            <person name="Daum C."/>
            <person name="Ezra D."/>
            <person name="Gonzalez J.B."/>
            <person name="Henrissat B."/>
            <person name="Kuo A."/>
            <person name="Liang C."/>
            <person name="Lipzen A."/>
            <person name="Lutzoni F."/>
            <person name="Magnuson J."/>
            <person name="Mondo S."/>
            <person name="Nolan M."/>
            <person name="Ohm R."/>
            <person name="Pangilinan J."/>
            <person name="Park H.-J."/>
            <person name="Ramirez L."/>
            <person name="Alfaro M."/>
            <person name="Sun H."/>
            <person name="Tritt A."/>
            <person name="Yoshinaga Y."/>
            <person name="Zwiers L.-H."/>
            <person name="Turgeon B.G."/>
            <person name="Goodwin S.B."/>
            <person name="Spatafora J.W."/>
            <person name="Crous P.W."/>
            <person name="Grigoriev I.V."/>
        </authorList>
    </citation>
    <scope>NUCLEOTIDE SEQUENCE</scope>
    <source>
        <strain evidence="3">CBS 394.84</strain>
    </source>
</reference>
<dbReference type="AlphaFoldDB" id="A0A9P4GQI6"/>
<proteinExistence type="predicted"/>
<keyword evidence="2" id="KW-1133">Transmembrane helix</keyword>
<organism evidence="3 4">
    <name type="scientific">Cucurbitaria berberidis CBS 394.84</name>
    <dbReference type="NCBI Taxonomy" id="1168544"/>
    <lineage>
        <taxon>Eukaryota</taxon>
        <taxon>Fungi</taxon>
        <taxon>Dikarya</taxon>
        <taxon>Ascomycota</taxon>
        <taxon>Pezizomycotina</taxon>
        <taxon>Dothideomycetes</taxon>
        <taxon>Pleosporomycetidae</taxon>
        <taxon>Pleosporales</taxon>
        <taxon>Pleosporineae</taxon>
        <taxon>Cucurbitariaceae</taxon>
        <taxon>Cucurbitaria</taxon>
    </lineage>
</organism>
<sequence length="455" mass="50513">MDGAPAESHSSGSQIHPQLRQRMLNRAATFAEGVQQQAPTAALPRRRSSILSDLSDTRHSLRSSTDDLLRSGGKHDMGSLTSSDEPSHWILLPIVAAIVPAAVGLTHKNGAAVATDMLMLALASWFLHWCVRVPWDWYHDAQQRQYEYKETGEAQYDDTILEEDEDSVGSPAEPPEPVAEDPQESKENASSGSTAAADAQKDARKQLKREELLAFASCFLGPLLGALLLHTIRGQLTRAEGIVSNFNLGIFFLGAEIRPFRRLIKMKRERLLHLQRVVRSDPRDDLGAADAQQLSQRLTELEARLDGPVANNDVDISKLSAEVRQSTQLQLDALNRAVRRYEKRHMAQSIQIEARFQELDARLGDALALAAAAARTGQRPGIISMTISWIASIVNYVLDIAWNIVMYPLRTAAAAIALVRTWFMKDEPRSRRRAKGQLNGYSSISTPRMQSKSQR</sequence>
<dbReference type="EMBL" id="ML976614">
    <property type="protein sequence ID" value="KAF1850863.1"/>
    <property type="molecule type" value="Genomic_DNA"/>
</dbReference>
<keyword evidence="2" id="KW-0472">Membrane</keyword>
<keyword evidence="4" id="KW-1185">Reference proteome</keyword>
<feature type="compositionally biased region" description="Basic and acidic residues" evidence="1">
    <location>
        <begin position="55"/>
        <end position="77"/>
    </location>
</feature>
<comment type="caution">
    <text evidence="3">The sequence shown here is derived from an EMBL/GenBank/DDBJ whole genome shotgun (WGS) entry which is preliminary data.</text>
</comment>
<feature type="transmembrane region" description="Helical" evidence="2">
    <location>
        <begin position="242"/>
        <end position="260"/>
    </location>
</feature>
<dbReference type="PANTHER" id="PTHR42032">
    <property type="entry name" value="YALI0E30679P"/>
    <property type="match status" value="1"/>
</dbReference>
<feature type="region of interest" description="Disordered" evidence="1">
    <location>
        <begin position="164"/>
        <end position="201"/>
    </location>
</feature>
<feature type="transmembrane region" description="Helical" evidence="2">
    <location>
        <begin position="212"/>
        <end position="230"/>
    </location>
</feature>
<evidence type="ECO:0000256" key="2">
    <source>
        <dbReference type="SAM" id="Phobius"/>
    </source>
</evidence>